<dbReference type="HOGENOM" id="CLU_2694603_0_0_1"/>
<accession>A0A0C3BJT9</accession>
<keyword evidence="1" id="KW-0472">Membrane</keyword>
<keyword evidence="1" id="KW-1133">Transmembrane helix</keyword>
<gene>
    <name evidence="2" type="ORF">PILCRDRAFT_795674</name>
</gene>
<reference evidence="3" key="2">
    <citation type="submission" date="2015-01" db="EMBL/GenBank/DDBJ databases">
        <title>Evolutionary Origins and Diversification of the Mycorrhizal Mutualists.</title>
        <authorList>
            <consortium name="DOE Joint Genome Institute"/>
            <consortium name="Mycorrhizal Genomics Consortium"/>
            <person name="Kohler A."/>
            <person name="Kuo A."/>
            <person name="Nagy L.G."/>
            <person name="Floudas D."/>
            <person name="Copeland A."/>
            <person name="Barry K.W."/>
            <person name="Cichocki N."/>
            <person name="Veneault-Fourrey C."/>
            <person name="LaButti K."/>
            <person name="Lindquist E.A."/>
            <person name="Lipzen A."/>
            <person name="Lundell T."/>
            <person name="Morin E."/>
            <person name="Murat C."/>
            <person name="Riley R."/>
            <person name="Ohm R."/>
            <person name="Sun H."/>
            <person name="Tunlid A."/>
            <person name="Henrissat B."/>
            <person name="Grigoriev I.V."/>
            <person name="Hibbett D.S."/>
            <person name="Martin F."/>
        </authorList>
    </citation>
    <scope>NUCLEOTIDE SEQUENCE [LARGE SCALE GENOMIC DNA]</scope>
    <source>
        <strain evidence="3">F 1598</strain>
    </source>
</reference>
<dbReference type="EMBL" id="KN833023">
    <property type="protein sequence ID" value="KIM77592.1"/>
    <property type="molecule type" value="Genomic_DNA"/>
</dbReference>
<evidence type="ECO:0000313" key="2">
    <source>
        <dbReference type="EMBL" id="KIM77592.1"/>
    </source>
</evidence>
<evidence type="ECO:0000256" key="1">
    <source>
        <dbReference type="SAM" id="Phobius"/>
    </source>
</evidence>
<sequence>ARSGHIQGSPELELGHLPVRHSKIIRVSILSMAERAISRRCRRYLKGVGSTCIISDSLFFNLSAFMVKLNLSRR</sequence>
<evidence type="ECO:0000313" key="3">
    <source>
        <dbReference type="Proteomes" id="UP000054166"/>
    </source>
</evidence>
<dbReference type="InParanoid" id="A0A0C3BJT9"/>
<proteinExistence type="predicted"/>
<feature type="transmembrane region" description="Helical" evidence="1">
    <location>
        <begin position="44"/>
        <end position="67"/>
    </location>
</feature>
<feature type="non-terminal residue" evidence="2">
    <location>
        <position position="1"/>
    </location>
</feature>
<reference evidence="2 3" key="1">
    <citation type="submission" date="2014-04" db="EMBL/GenBank/DDBJ databases">
        <authorList>
            <consortium name="DOE Joint Genome Institute"/>
            <person name="Kuo A."/>
            <person name="Tarkka M."/>
            <person name="Buscot F."/>
            <person name="Kohler A."/>
            <person name="Nagy L.G."/>
            <person name="Floudas D."/>
            <person name="Copeland A."/>
            <person name="Barry K.W."/>
            <person name="Cichocki N."/>
            <person name="Veneault-Fourrey C."/>
            <person name="LaButti K."/>
            <person name="Lindquist E.A."/>
            <person name="Lipzen A."/>
            <person name="Lundell T."/>
            <person name="Morin E."/>
            <person name="Murat C."/>
            <person name="Sun H."/>
            <person name="Tunlid A."/>
            <person name="Henrissat B."/>
            <person name="Grigoriev I.V."/>
            <person name="Hibbett D.S."/>
            <person name="Martin F."/>
            <person name="Nordberg H.P."/>
            <person name="Cantor M.N."/>
            <person name="Hua S.X."/>
        </authorList>
    </citation>
    <scope>NUCLEOTIDE SEQUENCE [LARGE SCALE GENOMIC DNA]</scope>
    <source>
        <strain evidence="2 3">F 1598</strain>
    </source>
</reference>
<organism evidence="2 3">
    <name type="scientific">Piloderma croceum (strain F 1598)</name>
    <dbReference type="NCBI Taxonomy" id="765440"/>
    <lineage>
        <taxon>Eukaryota</taxon>
        <taxon>Fungi</taxon>
        <taxon>Dikarya</taxon>
        <taxon>Basidiomycota</taxon>
        <taxon>Agaricomycotina</taxon>
        <taxon>Agaricomycetes</taxon>
        <taxon>Agaricomycetidae</taxon>
        <taxon>Atheliales</taxon>
        <taxon>Atheliaceae</taxon>
        <taxon>Piloderma</taxon>
    </lineage>
</organism>
<dbReference type="AlphaFoldDB" id="A0A0C3BJT9"/>
<protein>
    <submittedName>
        <fullName evidence="2">Uncharacterized protein</fullName>
    </submittedName>
</protein>
<keyword evidence="3" id="KW-1185">Reference proteome</keyword>
<name>A0A0C3BJT9_PILCF</name>
<keyword evidence="1" id="KW-0812">Transmembrane</keyword>
<dbReference type="Proteomes" id="UP000054166">
    <property type="component" value="Unassembled WGS sequence"/>
</dbReference>